<feature type="transmembrane region" description="Helical" evidence="7">
    <location>
        <begin position="198"/>
        <end position="218"/>
    </location>
</feature>
<comment type="subcellular location">
    <subcellularLocation>
        <location evidence="1">Membrane</location>
        <topology evidence="1">Multi-pass membrane protein</topology>
    </subcellularLocation>
</comment>
<keyword evidence="5 7" id="KW-1133">Transmembrane helix</keyword>
<name>A0A934X798_9MICO</name>
<feature type="transmembrane region" description="Helical" evidence="7">
    <location>
        <begin position="166"/>
        <end position="186"/>
    </location>
</feature>
<feature type="transmembrane region" description="Helical" evidence="7">
    <location>
        <begin position="6"/>
        <end position="22"/>
    </location>
</feature>
<keyword evidence="2" id="KW-0813">Transport</keyword>
<dbReference type="Proteomes" id="UP000718281">
    <property type="component" value="Unassembled WGS sequence"/>
</dbReference>
<feature type="transmembrane region" description="Helical" evidence="7">
    <location>
        <begin position="65"/>
        <end position="83"/>
    </location>
</feature>
<dbReference type="EMBL" id="JADIXZ010000005">
    <property type="protein sequence ID" value="MBK6301694.1"/>
    <property type="molecule type" value="Genomic_DNA"/>
</dbReference>
<protein>
    <submittedName>
        <fullName evidence="8">AEC family transporter</fullName>
    </submittedName>
</protein>
<evidence type="ECO:0000313" key="8">
    <source>
        <dbReference type="EMBL" id="MBK6301694.1"/>
    </source>
</evidence>
<feature type="transmembrane region" description="Helical" evidence="7">
    <location>
        <begin position="239"/>
        <end position="257"/>
    </location>
</feature>
<keyword evidence="4 7" id="KW-0812">Transmembrane</keyword>
<evidence type="ECO:0000313" key="9">
    <source>
        <dbReference type="Proteomes" id="UP000718281"/>
    </source>
</evidence>
<evidence type="ECO:0000256" key="5">
    <source>
        <dbReference type="ARBA" id="ARBA00022989"/>
    </source>
</evidence>
<sequence>MLSVLAITIPIYACVAVGHVAVRRGLLSRSDMRVLTTFVISISLPCMLFLAIGTRPVRDILNPTYLAAYALGSVLAYAVGYGYGRLRGAGPAGRAFDGLGMSGSNSGFVGYPLLLLTLPDVAGLVLGLSMIVENLLVLPLMFLLAEGRAQGHDSRAKVLATYATRLTRNPLLIGLVAGLIVSLSGVHLPEAVLRTADLFSRAGTAVALFAIGGLLATFPRGAELRRVLALSLGKLLLHPLLVAGALLVLVGLGLPALDPALRIGLLVTGALPIMSTMPVLAHPYGESEPIAGVLLVTTGVSFLTLSGLLGILTG</sequence>
<comment type="caution">
    <text evidence="8">The sequence shown here is derived from an EMBL/GenBank/DDBJ whole genome shotgun (WGS) entry which is preliminary data.</text>
</comment>
<dbReference type="PANTHER" id="PTHR36838">
    <property type="entry name" value="AUXIN EFFLUX CARRIER FAMILY PROTEIN"/>
    <property type="match status" value="1"/>
</dbReference>
<dbReference type="GO" id="GO:0016020">
    <property type="term" value="C:membrane"/>
    <property type="evidence" value="ECO:0007669"/>
    <property type="project" value="UniProtKB-SubCell"/>
</dbReference>
<dbReference type="PANTHER" id="PTHR36838:SF3">
    <property type="entry name" value="TRANSPORTER AUXIN EFFLUX CARRIER EC FAMILY"/>
    <property type="match status" value="1"/>
</dbReference>
<dbReference type="GO" id="GO:0055085">
    <property type="term" value="P:transmembrane transport"/>
    <property type="evidence" value="ECO:0007669"/>
    <property type="project" value="InterPro"/>
</dbReference>
<keyword evidence="3" id="KW-1003">Cell membrane</keyword>
<keyword evidence="6 7" id="KW-0472">Membrane</keyword>
<feature type="transmembrane region" description="Helical" evidence="7">
    <location>
        <begin position="293"/>
        <end position="312"/>
    </location>
</feature>
<evidence type="ECO:0000256" key="6">
    <source>
        <dbReference type="ARBA" id="ARBA00023136"/>
    </source>
</evidence>
<evidence type="ECO:0000256" key="2">
    <source>
        <dbReference type="ARBA" id="ARBA00022448"/>
    </source>
</evidence>
<evidence type="ECO:0000256" key="1">
    <source>
        <dbReference type="ARBA" id="ARBA00004141"/>
    </source>
</evidence>
<reference evidence="8 9" key="1">
    <citation type="submission" date="2020-10" db="EMBL/GenBank/DDBJ databases">
        <title>Connecting structure to function with the recovery of over 1000 high-quality activated sludge metagenome-assembled genomes encoding full-length rRNA genes using long-read sequencing.</title>
        <authorList>
            <person name="Singleton C.M."/>
            <person name="Petriglieri F."/>
            <person name="Kristensen J.M."/>
            <person name="Kirkegaard R.H."/>
            <person name="Michaelsen T.Y."/>
            <person name="Andersen M.H."/>
            <person name="Karst S.M."/>
            <person name="Dueholm M.S."/>
            <person name="Nielsen P.H."/>
            <person name="Albertsen M."/>
        </authorList>
    </citation>
    <scope>NUCLEOTIDE SEQUENCE [LARGE SCALE GENOMIC DNA]</scope>
    <source>
        <strain evidence="8">AalE_18-Q3-R2-46_BAT3C.188</strain>
    </source>
</reference>
<proteinExistence type="predicted"/>
<feature type="transmembrane region" description="Helical" evidence="7">
    <location>
        <begin position="34"/>
        <end position="53"/>
    </location>
</feature>
<dbReference type="InterPro" id="IPR004776">
    <property type="entry name" value="Mem_transp_PIN-like"/>
</dbReference>
<feature type="transmembrane region" description="Helical" evidence="7">
    <location>
        <begin position="121"/>
        <end position="145"/>
    </location>
</feature>
<dbReference type="AlphaFoldDB" id="A0A934X798"/>
<accession>A0A934X798</accession>
<evidence type="ECO:0000256" key="3">
    <source>
        <dbReference type="ARBA" id="ARBA00022475"/>
    </source>
</evidence>
<dbReference type="Pfam" id="PF03547">
    <property type="entry name" value="Mem_trans"/>
    <property type="match status" value="1"/>
</dbReference>
<evidence type="ECO:0000256" key="4">
    <source>
        <dbReference type="ARBA" id="ARBA00022692"/>
    </source>
</evidence>
<evidence type="ECO:0000256" key="7">
    <source>
        <dbReference type="SAM" id="Phobius"/>
    </source>
</evidence>
<organism evidence="8 9">
    <name type="scientific">Candidatus Phosphoribacter hodrii</name>
    <dbReference type="NCBI Taxonomy" id="2953743"/>
    <lineage>
        <taxon>Bacteria</taxon>
        <taxon>Bacillati</taxon>
        <taxon>Actinomycetota</taxon>
        <taxon>Actinomycetes</taxon>
        <taxon>Micrococcales</taxon>
        <taxon>Dermatophilaceae</taxon>
        <taxon>Candidatus Phosphoribacter</taxon>
    </lineage>
</organism>
<feature type="transmembrane region" description="Helical" evidence="7">
    <location>
        <begin position="95"/>
        <end position="115"/>
    </location>
</feature>
<gene>
    <name evidence="8" type="ORF">IPF40_11840</name>
</gene>